<organism evidence="2 3">
    <name type="scientific">Pannonibacter anstelovis</name>
    <dbReference type="NCBI Taxonomy" id="3121537"/>
    <lineage>
        <taxon>Bacteria</taxon>
        <taxon>Pseudomonadati</taxon>
        <taxon>Pseudomonadota</taxon>
        <taxon>Alphaproteobacteria</taxon>
        <taxon>Hyphomicrobiales</taxon>
        <taxon>Stappiaceae</taxon>
        <taxon>Pannonibacter</taxon>
    </lineage>
</organism>
<evidence type="ECO:0000256" key="1">
    <source>
        <dbReference type="SAM" id="MobiDB-lite"/>
    </source>
</evidence>
<name>A0ABU7ZQ20_9HYPH</name>
<dbReference type="Proteomes" id="UP001380822">
    <property type="component" value="Unassembled WGS sequence"/>
</dbReference>
<keyword evidence="3" id="KW-1185">Reference proteome</keyword>
<dbReference type="RefSeq" id="WP_334251521.1">
    <property type="nucleotide sequence ID" value="NZ_JBAKBE010000007.1"/>
</dbReference>
<dbReference type="EMBL" id="JBAKBE010000007">
    <property type="protein sequence ID" value="MEH0097330.1"/>
    <property type="molecule type" value="Genomic_DNA"/>
</dbReference>
<sequence length="74" mass="8456">MTDKHSKSRQQAETAFGREQSQFFARTRAFEELDAITAARDEKTMRLREARLARELSDSLAAAARSPAKRTKRT</sequence>
<comment type="caution">
    <text evidence="2">The sequence shown here is derived from an EMBL/GenBank/DDBJ whole genome shotgun (WGS) entry which is preliminary data.</text>
</comment>
<accession>A0ABU7ZQ20</accession>
<feature type="region of interest" description="Disordered" evidence="1">
    <location>
        <begin position="1"/>
        <end position="21"/>
    </location>
</feature>
<protein>
    <submittedName>
        <fullName evidence="2">Uncharacterized protein</fullName>
    </submittedName>
</protein>
<gene>
    <name evidence="2" type="ORF">V6L76_13775</name>
</gene>
<reference evidence="2 3" key="1">
    <citation type="submission" date="2024-02" db="EMBL/GenBank/DDBJ databases">
        <title>A new putative Pannonibacter species isolated from two cases of bloodstream infections in paediatric patients.</title>
        <authorList>
            <person name="Castellana S."/>
            <person name="De Laurentiis V."/>
            <person name="Grassi M."/>
            <person name="De Leonardis F."/>
            <person name="Mosca A."/>
            <person name="De Carlo C."/>
            <person name="Sparapano E."/>
            <person name="Ronga L."/>
            <person name="Santacroce L."/>
            <person name="Chironna M."/>
            <person name="De Robertis A."/>
            <person name="Bianco A."/>
            <person name="Del Sambro L."/>
            <person name="Capozzi L."/>
            <person name="Parisi A."/>
        </authorList>
    </citation>
    <scope>NUCLEOTIDE SEQUENCE [LARGE SCALE GENOMIC DNA]</scope>
    <source>
        <strain evidence="2 3">Pt2</strain>
    </source>
</reference>
<evidence type="ECO:0000313" key="2">
    <source>
        <dbReference type="EMBL" id="MEH0097330.1"/>
    </source>
</evidence>
<proteinExistence type="predicted"/>
<evidence type="ECO:0000313" key="3">
    <source>
        <dbReference type="Proteomes" id="UP001380822"/>
    </source>
</evidence>
<feature type="compositionally biased region" description="Polar residues" evidence="1">
    <location>
        <begin position="9"/>
        <end position="21"/>
    </location>
</feature>